<name>A0AAX2F7Q1_9BACT</name>
<comment type="caution">
    <text evidence="1">The sequence shown here is derived from an EMBL/GenBank/DDBJ whole genome shotgun (WGS) entry which is preliminary data.</text>
</comment>
<evidence type="ECO:0000313" key="2">
    <source>
        <dbReference type="Proteomes" id="UP000184105"/>
    </source>
</evidence>
<evidence type="ECO:0000313" key="1">
    <source>
        <dbReference type="EMBL" id="SHG22020.1"/>
    </source>
</evidence>
<gene>
    <name evidence="1" type="ORF">SAMN05444364_1645</name>
</gene>
<keyword evidence="2" id="KW-1185">Reference proteome</keyword>
<sequence length="53" mass="6412">MLSLFLPKNELIQTCVRTHFYNEKIIYEKFARKVKITYLCDCYPENNLLPLKD</sequence>
<accession>A0AAX2F7Q1</accession>
<proteinExistence type="predicted"/>
<dbReference type="Proteomes" id="UP000184105">
    <property type="component" value="Unassembled WGS sequence"/>
</dbReference>
<organism evidence="1 2">
    <name type="scientific">Prevotella scopos JCM 17725</name>
    <dbReference type="NCBI Taxonomy" id="1236518"/>
    <lineage>
        <taxon>Bacteria</taxon>
        <taxon>Pseudomonadati</taxon>
        <taxon>Bacteroidota</taxon>
        <taxon>Bacteroidia</taxon>
        <taxon>Bacteroidales</taxon>
        <taxon>Prevotellaceae</taxon>
        <taxon>Prevotella</taxon>
    </lineage>
</organism>
<dbReference type="AlphaFoldDB" id="A0AAX2F7Q1"/>
<reference evidence="1 2" key="1">
    <citation type="submission" date="2016-11" db="EMBL/GenBank/DDBJ databases">
        <authorList>
            <person name="Varghese N."/>
            <person name="Submissions S."/>
        </authorList>
    </citation>
    <scope>NUCLEOTIDE SEQUENCE [LARGE SCALE GENOMIC DNA]</scope>
    <source>
        <strain evidence="1 2">DSM 22613</strain>
    </source>
</reference>
<dbReference type="EMBL" id="FQWA01000064">
    <property type="protein sequence ID" value="SHG22020.1"/>
    <property type="molecule type" value="Genomic_DNA"/>
</dbReference>
<protein>
    <submittedName>
        <fullName evidence="1">Uncharacterized protein</fullName>
    </submittedName>
</protein>